<evidence type="ECO:0000313" key="4">
    <source>
        <dbReference type="Proteomes" id="UP000806378"/>
    </source>
</evidence>
<keyword evidence="4" id="KW-1185">Reference proteome</keyword>
<dbReference type="PANTHER" id="PTHR48049">
    <property type="entry name" value="GLYCOSYLTRANSFERASE"/>
    <property type="match status" value="1"/>
</dbReference>
<sequence>MGHLIPFFHLSKHLADKGHKISFISTPRNIQRLPRIPQNLSPLINLVSLPLPHIPNLTPHAESSTDVSFSKQMLLRMALDELQPTITRFLESSKFDWIICDFASHWLPNTAAALGVRCCFFGLFNAALHCLVGPPGVLIGSDSRKKVEDFLRVPEWIPFETNVVFRSHEITKFIQLSSEYSSVTPDMVRMGATIRDSEVVAVRTCIEFEPEWFDLLRELYQKPVVPIGFLPPFVEDDEDVSDTRWVSIKEWLDKQRFNSVVYVAMGTEALLSQEEVNELALGLEKSRLSFFWVLRDPPESTQQAMDMLPNGFLRRVEGRGIVFTEWAPQVKILSHDSVGGFLTHCGWNSIIEGLAFGRVLILLPMINDQGANASLLQGKGLGIEVARKADGLFTSDAVAESLRFAMVNDLGSSLRASAKDVKKLFGDRETNQRCIDKFTEYLVEQKKKV</sequence>
<dbReference type="FunFam" id="3.40.50.2000:FF:000037">
    <property type="entry name" value="Glycosyltransferase"/>
    <property type="match status" value="1"/>
</dbReference>
<protein>
    <recommendedName>
        <fullName evidence="5">Glycosyltransferase</fullName>
    </recommendedName>
</protein>
<evidence type="ECO:0000313" key="3">
    <source>
        <dbReference type="EMBL" id="KAF7850669.1"/>
    </source>
</evidence>
<evidence type="ECO:0008006" key="5">
    <source>
        <dbReference type="Google" id="ProtNLM"/>
    </source>
</evidence>
<gene>
    <name evidence="3" type="ORF">BT93_L5139</name>
</gene>
<dbReference type="OrthoDB" id="5835829at2759"/>
<reference evidence="3" key="1">
    <citation type="submission" date="2020-05" db="EMBL/GenBank/DDBJ databases">
        <title>WGS assembly of Corymbia citriodora subspecies variegata.</title>
        <authorList>
            <person name="Barry K."/>
            <person name="Hundley H."/>
            <person name="Shu S."/>
            <person name="Jenkins J."/>
            <person name="Grimwood J."/>
            <person name="Baten A."/>
        </authorList>
    </citation>
    <scope>NUCLEOTIDE SEQUENCE</scope>
    <source>
        <strain evidence="3">CV2-018</strain>
    </source>
</reference>
<dbReference type="SUPFAM" id="SSF53756">
    <property type="entry name" value="UDP-Glycosyltransferase/glycogen phosphorylase"/>
    <property type="match status" value="1"/>
</dbReference>
<dbReference type="AlphaFoldDB" id="A0A8T0CWW5"/>
<dbReference type="InterPro" id="IPR002213">
    <property type="entry name" value="UDP_glucos_trans"/>
</dbReference>
<evidence type="ECO:0000256" key="1">
    <source>
        <dbReference type="ARBA" id="ARBA00009995"/>
    </source>
</evidence>
<dbReference type="Gene3D" id="3.40.50.2000">
    <property type="entry name" value="Glycogen Phosphorylase B"/>
    <property type="match status" value="2"/>
</dbReference>
<proteinExistence type="inferred from homology"/>
<organism evidence="3 4">
    <name type="scientific">Corymbia citriodora subsp. variegata</name>
    <dbReference type="NCBI Taxonomy" id="360336"/>
    <lineage>
        <taxon>Eukaryota</taxon>
        <taxon>Viridiplantae</taxon>
        <taxon>Streptophyta</taxon>
        <taxon>Embryophyta</taxon>
        <taxon>Tracheophyta</taxon>
        <taxon>Spermatophyta</taxon>
        <taxon>Magnoliopsida</taxon>
        <taxon>eudicotyledons</taxon>
        <taxon>Gunneridae</taxon>
        <taxon>Pentapetalae</taxon>
        <taxon>rosids</taxon>
        <taxon>malvids</taxon>
        <taxon>Myrtales</taxon>
        <taxon>Myrtaceae</taxon>
        <taxon>Myrtoideae</taxon>
        <taxon>Eucalypteae</taxon>
        <taxon>Corymbia</taxon>
    </lineage>
</organism>
<evidence type="ECO:0000256" key="2">
    <source>
        <dbReference type="ARBA" id="ARBA00022679"/>
    </source>
</evidence>
<dbReference type="PANTHER" id="PTHR48049:SF138">
    <property type="entry name" value="UDP-GLYCOSYLTRANSFERASE 91C1"/>
    <property type="match status" value="1"/>
</dbReference>
<dbReference type="EMBL" id="MU089591">
    <property type="protein sequence ID" value="KAF7850669.1"/>
    <property type="molecule type" value="Genomic_DNA"/>
</dbReference>
<dbReference type="CDD" id="cd03784">
    <property type="entry name" value="GT1_Gtf-like"/>
    <property type="match status" value="1"/>
</dbReference>
<dbReference type="Pfam" id="PF00201">
    <property type="entry name" value="UDPGT"/>
    <property type="match status" value="1"/>
</dbReference>
<dbReference type="GO" id="GO:0035251">
    <property type="term" value="F:UDP-glucosyltransferase activity"/>
    <property type="evidence" value="ECO:0007669"/>
    <property type="project" value="InterPro"/>
</dbReference>
<comment type="similarity">
    <text evidence="1">Belongs to the UDP-glycosyltransferase family.</text>
</comment>
<keyword evidence="2" id="KW-0808">Transferase</keyword>
<dbReference type="InterPro" id="IPR050481">
    <property type="entry name" value="UDP-glycosyltransf_plant"/>
</dbReference>
<dbReference type="Gramene" id="rna-gnl|WGS:JABURB|Cocit.L5139.1">
    <property type="protein sequence ID" value="cds-KAF7850669.1"/>
    <property type="gene ID" value="gene-BT93_L5139"/>
</dbReference>
<dbReference type="Proteomes" id="UP000806378">
    <property type="component" value="Unassembled WGS sequence"/>
</dbReference>
<name>A0A8T0CWW5_CORYI</name>
<comment type="caution">
    <text evidence="3">The sequence shown here is derived from an EMBL/GenBank/DDBJ whole genome shotgun (WGS) entry which is preliminary data.</text>
</comment>
<accession>A0A8T0CWW5</accession>